<feature type="transmembrane region" description="Helical" evidence="1">
    <location>
        <begin position="36"/>
        <end position="56"/>
    </location>
</feature>
<dbReference type="Proteomes" id="UP001199659">
    <property type="component" value="Chromosome"/>
</dbReference>
<dbReference type="EMBL" id="CP087880">
    <property type="protein sequence ID" value="UGS42713.1"/>
    <property type="molecule type" value="Genomic_DNA"/>
</dbReference>
<proteinExistence type="predicted"/>
<evidence type="ECO:0000313" key="2">
    <source>
        <dbReference type="EMBL" id="UGS42713.1"/>
    </source>
</evidence>
<protein>
    <submittedName>
        <fullName evidence="2">Uncharacterized protein</fullName>
    </submittedName>
</protein>
<evidence type="ECO:0000256" key="1">
    <source>
        <dbReference type="SAM" id="Phobius"/>
    </source>
</evidence>
<organism evidence="2 3">
    <name type="scientific">Pseudocitrobacter corydidari</name>
    <dbReference type="NCBI Taxonomy" id="2891570"/>
    <lineage>
        <taxon>Bacteria</taxon>
        <taxon>Pseudomonadati</taxon>
        <taxon>Pseudomonadota</taxon>
        <taxon>Gammaproteobacteria</taxon>
        <taxon>Enterobacterales</taxon>
        <taxon>Enterobacteriaceae</taxon>
        <taxon>Pseudocitrobacter</taxon>
    </lineage>
</organism>
<sequence>MKFFRFIFGLFLDIALGLFALFIAYLFVLYGPIHNASALVIAFILFIAFEFVSYSLRERIMRKLFK</sequence>
<reference evidence="2 3" key="1">
    <citation type="journal article" date="2022" name="Int. J. Syst. Evol. Microbiol.">
        <title>Pseudocitrobacter corydidari sp. nov., isolated from the Asian emerald cockroach Corydidarum magnifica.</title>
        <authorList>
            <person name="Guzman J."/>
            <person name="Poehlein A."/>
            <person name="Glaeser S.P."/>
            <person name="Schwengers O."/>
            <person name="Blom J."/>
            <person name="Hollensteiner J."/>
            <person name="Kampfer P."/>
            <person name="Vilcinskas A."/>
        </authorList>
    </citation>
    <scope>NUCLEOTIDE SEQUENCE [LARGE SCALE GENOMIC DNA]</scope>
    <source>
        <strain evidence="2">G163CM</strain>
    </source>
</reference>
<keyword evidence="1" id="KW-1133">Transmembrane helix</keyword>
<keyword evidence="3" id="KW-1185">Reference proteome</keyword>
<accession>A0ABY3SA74</accession>
<evidence type="ECO:0000313" key="3">
    <source>
        <dbReference type="Proteomes" id="UP001199659"/>
    </source>
</evidence>
<gene>
    <name evidence="2" type="ORF">G163CM_34730</name>
</gene>
<keyword evidence="1" id="KW-0472">Membrane</keyword>
<keyword evidence="1" id="KW-0812">Transmembrane</keyword>
<name>A0ABY3SA74_9ENTR</name>
<feature type="transmembrane region" description="Helical" evidence="1">
    <location>
        <begin position="7"/>
        <end position="30"/>
    </location>
</feature>